<dbReference type="EMBL" id="DXBY01000021">
    <property type="protein sequence ID" value="HIZ34335.1"/>
    <property type="molecule type" value="Genomic_DNA"/>
</dbReference>
<feature type="domain" description="HAMP" evidence="13">
    <location>
        <begin position="89"/>
        <end position="142"/>
    </location>
</feature>
<evidence type="ECO:0000256" key="3">
    <source>
        <dbReference type="ARBA" id="ARBA00012438"/>
    </source>
</evidence>
<protein>
    <recommendedName>
        <fullName evidence="3">histidine kinase</fullName>
        <ecNumber evidence="3">2.7.13.3</ecNumber>
    </recommendedName>
</protein>
<evidence type="ECO:0000256" key="8">
    <source>
        <dbReference type="ARBA" id="ARBA00022989"/>
    </source>
</evidence>
<dbReference type="SUPFAM" id="SSF158472">
    <property type="entry name" value="HAMP domain-like"/>
    <property type="match status" value="1"/>
</dbReference>
<organism evidence="14 15">
    <name type="scientific">Candidatus Ruania gallistercoris</name>
    <dbReference type="NCBI Taxonomy" id="2838746"/>
    <lineage>
        <taxon>Bacteria</taxon>
        <taxon>Bacillati</taxon>
        <taxon>Actinomycetota</taxon>
        <taxon>Actinomycetes</taxon>
        <taxon>Micrococcales</taxon>
        <taxon>Ruaniaceae</taxon>
        <taxon>Ruania</taxon>
    </lineage>
</organism>
<keyword evidence="10 11" id="KW-0472">Membrane</keyword>
<dbReference type="GO" id="GO:0005886">
    <property type="term" value="C:plasma membrane"/>
    <property type="evidence" value="ECO:0007669"/>
    <property type="project" value="UniProtKB-SubCell"/>
</dbReference>
<dbReference type="GO" id="GO:0000155">
    <property type="term" value="F:phosphorelay sensor kinase activity"/>
    <property type="evidence" value="ECO:0007669"/>
    <property type="project" value="InterPro"/>
</dbReference>
<dbReference type="InterPro" id="IPR003660">
    <property type="entry name" value="HAMP_dom"/>
</dbReference>
<keyword evidence="4" id="KW-0597">Phosphoprotein</keyword>
<dbReference type="EC" id="2.7.13.3" evidence="3"/>
<keyword evidence="9" id="KW-0902">Two-component regulatory system</keyword>
<evidence type="ECO:0000256" key="5">
    <source>
        <dbReference type="ARBA" id="ARBA00022679"/>
    </source>
</evidence>
<dbReference type="Gene3D" id="3.30.565.10">
    <property type="entry name" value="Histidine kinase-like ATPase, C-terminal domain"/>
    <property type="match status" value="1"/>
</dbReference>
<evidence type="ECO:0000256" key="4">
    <source>
        <dbReference type="ARBA" id="ARBA00022553"/>
    </source>
</evidence>
<dbReference type="PRINTS" id="PR00344">
    <property type="entry name" value="BCTRLSENSOR"/>
</dbReference>
<feature type="domain" description="Histidine kinase" evidence="12">
    <location>
        <begin position="150"/>
        <end position="365"/>
    </location>
</feature>
<keyword evidence="6 11" id="KW-0812">Transmembrane</keyword>
<dbReference type="InterPro" id="IPR004358">
    <property type="entry name" value="Sig_transdc_His_kin-like_C"/>
</dbReference>
<evidence type="ECO:0000256" key="9">
    <source>
        <dbReference type="ARBA" id="ARBA00023012"/>
    </source>
</evidence>
<evidence type="ECO:0000256" key="10">
    <source>
        <dbReference type="ARBA" id="ARBA00023136"/>
    </source>
</evidence>
<evidence type="ECO:0000256" key="6">
    <source>
        <dbReference type="ARBA" id="ARBA00022692"/>
    </source>
</evidence>
<dbReference type="CDD" id="cd06225">
    <property type="entry name" value="HAMP"/>
    <property type="match status" value="1"/>
</dbReference>
<dbReference type="Pfam" id="PF00512">
    <property type="entry name" value="HisKA"/>
    <property type="match status" value="1"/>
</dbReference>
<reference evidence="14" key="2">
    <citation type="submission" date="2021-04" db="EMBL/GenBank/DDBJ databases">
        <authorList>
            <person name="Gilroy R."/>
        </authorList>
    </citation>
    <scope>NUCLEOTIDE SEQUENCE</scope>
    <source>
        <strain evidence="14">ChiGjej4B4-7305</strain>
    </source>
</reference>
<dbReference type="InterPro" id="IPR036890">
    <property type="entry name" value="HATPase_C_sf"/>
</dbReference>
<keyword evidence="8 11" id="KW-1133">Transmembrane helix</keyword>
<dbReference type="InterPro" id="IPR005467">
    <property type="entry name" value="His_kinase_dom"/>
</dbReference>
<proteinExistence type="predicted"/>
<comment type="caution">
    <text evidence="14">The sequence shown here is derived from an EMBL/GenBank/DDBJ whole genome shotgun (WGS) entry which is preliminary data.</text>
</comment>
<dbReference type="Gene3D" id="1.10.287.130">
    <property type="match status" value="1"/>
</dbReference>
<sequence length="371" mass="39379">MTPEHYTSARLRLALSYAIFLVAAGAVVLVAVYVVLHQVPNYPLTASNPRDRPVAPSRQEILQTLVVLSAVVLAGLAVIGVGGGWVLAGWVLRPLRQINAAAQIAAAGDLSHRIQLAGRNDEFRQVADSFDLMLDRLQESFEIRERFAANASHELRTPLTVTATLLEVAERDPQTRTDPELLARLTRSNTRAVALVDALLRMAAAEHSSPPAPADLAELARAALAEHAGAAVAAGLHVEERLEAARMSADPDLIGQVALNLVQNAIRHNLAEVGWIWVRTATEGGCAVLTVANTGTELTAAEAHRLREPFLRGAGRTAGTDSSAAGHGLGLSIVDRIVRAHGGRLDLQPRVGGGLVATVMIPRLDGRTVEG</sequence>
<feature type="transmembrane region" description="Helical" evidence="11">
    <location>
        <begin position="12"/>
        <end position="36"/>
    </location>
</feature>
<dbReference type="PROSITE" id="PS50885">
    <property type="entry name" value="HAMP"/>
    <property type="match status" value="1"/>
</dbReference>
<dbReference type="SMART" id="SM00387">
    <property type="entry name" value="HATPase_c"/>
    <property type="match status" value="1"/>
</dbReference>
<reference evidence="14" key="1">
    <citation type="journal article" date="2021" name="PeerJ">
        <title>Extensive microbial diversity within the chicken gut microbiome revealed by metagenomics and culture.</title>
        <authorList>
            <person name="Gilroy R."/>
            <person name="Ravi A."/>
            <person name="Getino M."/>
            <person name="Pursley I."/>
            <person name="Horton D.L."/>
            <person name="Alikhan N.F."/>
            <person name="Baker D."/>
            <person name="Gharbi K."/>
            <person name="Hall N."/>
            <person name="Watson M."/>
            <person name="Adriaenssens E.M."/>
            <person name="Foster-Nyarko E."/>
            <person name="Jarju S."/>
            <person name="Secka A."/>
            <person name="Antonio M."/>
            <person name="Oren A."/>
            <person name="Chaudhuri R.R."/>
            <person name="La Ragione R."/>
            <person name="Hildebrand F."/>
            <person name="Pallen M.J."/>
        </authorList>
    </citation>
    <scope>NUCLEOTIDE SEQUENCE</scope>
    <source>
        <strain evidence="14">ChiGjej4B4-7305</strain>
    </source>
</reference>
<dbReference type="SMART" id="SM00304">
    <property type="entry name" value="HAMP"/>
    <property type="match status" value="1"/>
</dbReference>
<gene>
    <name evidence="14" type="ORF">H9815_01050</name>
</gene>
<dbReference type="InterPro" id="IPR036097">
    <property type="entry name" value="HisK_dim/P_sf"/>
</dbReference>
<comment type="catalytic activity">
    <reaction evidence="1">
        <text>ATP + protein L-histidine = ADP + protein N-phospho-L-histidine.</text>
        <dbReference type="EC" id="2.7.13.3"/>
    </reaction>
</comment>
<evidence type="ECO:0000259" key="13">
    <source>
        <dbReference type="PROSITE" id="PS50885"/>
    </source>
</evidence>
<dbReference type="Gene3D" id="6.10.340.10">
    <property type="match status" value="1"/>
</dbReference>
<dbReference type="SMART" id="SM00388">
    <property type="entry name" value="HisKA"/>
    <property type="match status" value="1"/>
</dbReference>
<dbReference type="InterPro" id="IPR050428">
    <property type="entry name" value="TCS_sensor_his_kinase"/>
</dbReference>
<dbReference type="PROSITE" id="PS50109">
    <property type="entry name" value="HIS_KIN"/>
    <property type="match status" value="1"/>
</dbReference>
<dbReference type="CDD" id="cd00075">
    <property type="entry name" value="HATPase"/>
    <property type="match status" value="1"/>
</dbReference>
<dbReference type="PANTHER" id="PTHR45436">
    <property type="entry name" value="SENSOR HISTIDINE KINASE YKOH"/>
    <property type="match status" value="1"/>
</dbReference>
<dbReference type="Pfam" id="PF02518">
    <property type="entry name" value="HATPase_c"/>
    <property type="match status" value="1"/>
</dbReference>
<evidence type="ECO:0000313" key="15">
    <source>
        <dbReference type="Proteomes" id="UP000824037"/>
    </source>
</evidence>
<accession>A0A9D2EBN4</accession>
<comment type="subcellular location">
    <subcellularLocation>
        <location evidence="2">Cell membrane</location>
    </subcellularLocation>
</comment>
<dbReference type="InterPro" id="IPR003594">
    <property type="entry name" value="HATPase_dom"/>
</dbReference>
<keyword evidence="5" id="KW-0808">Transferase</keyword>
<dbReference type="Pfam" id="PF00672">
    <property type="entry name" value="HAMP"/>
    <property type="match status" value="1"/>
</dbReference>
<dbReference type="SUPFAM" id="SSF47384">
    <property type="entry name" value="Homodimeric domain of signal transducing histidine kinase"/>
    <property type="match status" value="1"/>
</dbReference>
<evidence type="ECO:0000256" key="7">
    <source>
        <dbReference type="ARBA" id="ARBA00022777"/>
    </source>
</evidence>
<evidence type="ECO:0000256" key="11">
    <source>
        <dbReference type="SAM" id="Phobius"/>
    </source>
</evidence>
<evidence type="ECO:0000256" key="2">
    <source>
        <dbReference type="ARBA" id="ARBA00004236"/>
    </source>
</evidence>
<feature type="transmembrane region" description="Helical" evidence="11">
    <location>
        <begin position="61"/>
        <end position="88"/>
    </location>
</feature>
<dbReference type="Proteomes" id="UP000824037">
    <property type="component" value="Unassembled WGS sequence"/>
</dbReference>
<dbReference type="SUPFAM" id="SSF55874">
    <property type="entry name" value="ATPase domain of HSP90 chaperone/DNA topoisomerase II/histidine kinase"/>
    <property type="match status" value="1"/>
</dbReference>
<dbReference type="AlphaFoldDB" id="A0A9D2EBN4"/>
<dbReference type="InterPro" id="IPR003661">
    <property type="entry name" value="HisK_dim/P_dom"/>
</dbReference>
<evidence type="ECO:0000259" key="12">
    <source>
        <dbReference type="PROSITE" id="PS50109"/>
    </source>
</evidence>
<evidence type="ECO:0000256" key="1">
    <source>
        <dbReference type="ARBA" id="ARBA00000085"/>
    </source>
</evidence>
<evidence type="ECO:0000313" key="14">
    <source>
        <dbReference type="EMBL" id="HIZ34335.1"/>
    </source>
</evidence>
<dbReference type="CDD" id="cd00082">
    <property type="entry name" value="HisKA"/>
    <property type="match status" value="1"/>
</dbReference>
<dbReference type="PANTHER" id="PTHR45436:SF5">
    <property type="entry name" value="SENSOR HISTIDINE KINASE TRCS"/>
    <property type="match status" value="1"/>
</dbReference>
<keyword evidence="7 14" id="KW-0418">Kinase</keyword>
<name>A0A9D2EBN4_9MICO</name>